<proteinExistence type="predicted"/>
<evidence type="ECO:0000256" key="1">
    <source>
        <dbReference type="SAM" id="SignalP"/>
    </source>
</evidence>
<dbReference type="Pfam" id="PF13568">
    <property type="entry name" value="OMP_b-brl_2"/>
    <property type="match status" value="1"/>
</dbReference>
<evidence type="ECO:0000259" key="2">
    <source>
        <dbReference type="Pfam" id="PF13568"/>
    </source>
</evidence>
<dbReference type="SUPFAM" id="SSF56925">
    <property type="entry name" value="OMPA-like"/>
    <property type="match status" value="1"/>
</dbReference>
<dbReference type="InterPro" id="IPR011250">
    <property type="entry name" value="OMP/PagP_B-barrel"/>
</dbReference>
<dbReference type="RefSeq" id="WP_186965814.1">
    <property type="nucleotide sequence ID" value="NZ_JACOOK010000001.1"/>
</dbReference>
<evidence type="ECO:0000313" key="4">
    <source>
        <dbReference type="Proteomes" id="UP000636891"/>
    </source>
</evidence>
<keyword evidence="4" id="KW-1185">Reference proteome</keyword>
<dbReference type="Proteomes" id="UP000636891">
    <property type="component" value="Unassembled WGS sequence"/>
</dbReference>
<evidence type="ECO:0000313" key="3">
    <source>
        <dbReference type="EMBL" id="MBC5615434.1"/>
    </source>
</evidence>
<dbReference type="EMBL" id="JACOOK010000001">
    <property type="protein sequence ID" value="MBC5615434.1"/>
    <property type="molecule type" value="Genomic_DNA"/>
</dbReference>
<dbReference type="InterPro" id="IPR025665">
    <property type="entry name" value="Beta-barrel_OMP_2"/>
</dbReference>
<feature type="chain" id="PRO_5045440346" evidence="1">
    <location>
        <begin position="20"/>
        <end position="224"/>
    </location>
</feature>
<feature type="signal peptide" evidence="1">
    <location>
        <begin position="1"/>
        <end position="19"/>
    </location>
</feature>
<organism evidence="3 4">
    <name type="scientific">Alistipes hominis</name>
    <dbReference type="NCBI Taxonomy" id="2763015"/>
    <lineage>
        <taxon>Bacteria</taxon>
        <taxon>Pseudomonadati</taxon>
        <taxon>Bacteroidota</taxon>
        <taxon>Bacteroidia</taxon>
        <taxon>Bacteroidales</taxon>
        <taxon>Rikenellaceae</taxon>
        <taxon>Alistipes</taxon>
    </lineage>
</organism>
<sequence>MKKTILLIAVVLAAGVVSGQKTFTFGPKVGINIADLYASSAENTRDLNGTKPSLIVGAFAEYRALKWLAVSADVLYSRQGSTDKATWTERGPGGGFVTESEEFSYRLNYLNIPILANFYVTKGLALKAGIQPGFLIGSKLRVRSNDGPWETADLKDENLFRTTDIAIPVGLSYTLDYGLVIDARYNFSLNDIATGTFKEEIAQEGGDLKKIKNRVFSLTLGWKF</sequence>
<accession>A0ABR7CIG4</accession>
<feature type="domain" description="Outer membrane protein beta-barrel" evidence="2">
    <location>
        <begin position="21"/>
        <end position="192"/>
    </location>
</feature>
<comment type="caution">
    <text evidence="3">The sequence shown here is derived from an EMBL/GenBank/DDBJ whole genome shotgun (WGS) entry which is preliminary data.</text>
</comment>
<reference evidence="3 4" key="1">
    <citation type="submission" date="2020-08" db="EMBL/GenBank/DDBJ databases">
        <title>Genome public.</title>
        <authorList>
            <person name="Liu C."/>
            <person name="Sun Q."/>
        </authorList>
    </citation>
    <scope>NUCLEOTIDE SEQUENCE [LARGE SCALE GENOMIC DNA]</scope>
    <source>
        <strain evidence="3 4">New-7</strain>
    </source>
</reference>
<name>A0ABR7CIG4_9BACT</name>
<keyword evidence="1" id="KW-0732">Signal</keyword>
<gene>
    <name evidence="3" type="ORF">H8S08_00165</name>
</gene>
<protein>
    <submittedName>
        <fullName evidence="3">PorT family protein</fullName>
    </submittedName>
</protein>